<dbReference type="SMART" id="SM00225">
    <property type="entry name" value="BTB"/>
    <property type="match status" value="1"/>
</dbReference>
<comment type="caution">
    <text evidence="3">The sequence shown here is derived from an EMBL/GenBank/DDBJ whole genome shotgun (WGS) entry which is preliminary data.</text>
</comment>
<accession>A0AAV5WNE3</accession>
<feature type="domain" description="BTB" evidence="2">
    <location>
        <begin position="192"/>
        <end position="259"/>
    </location>
</feature>
<dbReference type="InterPro" id="IPR000210">
    <property type="entry name" value="BTB/POZ_dom"/>
</dbReference>
<dbReference type="InterPro" id="IPR011333">
    <property type="entry name" value="SKP1/BTB/POZ_sf"/>
</dbReference>
<dbReference type="Pfam" id="PF00651">
    <property type="entry name" value="BTB"/>
    <property type="match status" value="1"/>
</dbReference>
<dbReference type="Proteomes" id="UP001432322">
    <property type="component" value="Unassembled WGS sequence"/>
</dbReference>
<organism evidence="3 4">
    <name type="scientific">Pristionchus fissidentatus</name>
    <dbReference type="NCBI Taxonomy" id="1538716"/>
    <lineage>
        <taxon>Eukaryota</taxon>
        <taxon>Metazoa</taxon>
        <taxon>Ecdysozoa</taxon>
        <taxon>Nematoda</taxon>
        <taxon>Chromadorea</taxon>
        <taxon>Rhabditida</taxon>
        <taxon>Rhabditina</taxon>
        <taxon>Diplogasteromorpha</taxon>
        <taxon>Diplogasteroidea</taxon>
        <taxon>Neodiplogasteridae</taxon>
        <taxon>Pristionchus</taxon>
    </lineage>
</organism>
<dbReference type="PROSITE" id="PS50097">
    <property type="entry name" value="BTB"/>
    <property type="match status" value="1"/>
</dbReference>
<evidence type="ECO:0000313" key="4">
    <source>
        <dbReference type="Proteomes" id="UP001432322"/>
    </source>
</evidence>
<proteinExistence type="predicted"/>
<dbReference type="PANTHER" id="PTHR22744:SF14">
    <property type="entry name" value="BTB DOMAIN-CONTAINING PROTEIN-RELATED"/>
    <property type="match status" value="1"/>
</dbReference>
<evidence type="ECO:0000259" key="2">
    <source>
        <dbReference type="PROSITE" id="PS50097"/>
    </source>
</evidence>
<protein>
    <recommendedName>
        <fullName evidence="2">BTB domain-containing protein</fullName>
    </recommendedName>
</protein>
<gene>
    <name evidence="3" type="ORF">PFISCL1PPCAC_24452</name>
</gene>
<name>A0AAV5WNE3_9BILA</name>
<reference evidence="3" key="1">
    <citation type="submission" date="2023-10" db="EMBL/GenBank/DDBJ databases">
        <title>Genome assembly of Pristionchus species.</title>
        <authorList>
            <person name="Yoshida K."/>
            <person name="Sommer R.J."/>
        </authorList>
    </citation>
    <scope>NUCLEOTIDE SEQUENCE</scope>
    <source>
        <strain evidence="3">RS5133</strain>
    </source>
</reference>
<feature type="non-terminal residue" evidence="3">
    <location>
        <position position="1"/>
    </location>
</feature>
<dbReference type="AlphaFoldDB" id="A0AAV5WNE3"/>
<dbReference type="PANTHER" id="PTHR22744">
    <property type="entry name" value="HELIX LOOP HELIX PROTEIN 21-RELATED"/>
    <property type="match status" value="1"/>
</dbReference>
<keyword evidence="1" id="KW-0175">Coiled coil</keyword>
<dbReference type="SUPFAM" id="SSF54695">
    <property type="entry name" value="POZ domain"/>
    <property type="match status" value="1"/>
</dbReference>
<dbReference type="CDD" id="cd18186">
    <property type="entry name" value="BTB_POZ_ZBTB_KLHL-like"/>
    <property type="match status" value="1"/>
</dbReference>
<evidence type="ECO:0000313" key="3">
    <source>
        <dbReference type="EMBL" id="GMT33155.1"/>
    </source>
</evidence>
<dbReference type="Gene3D" id="3.30.710.10">
    <property type="entry name" value="Potassium Channel Kv1.1, Chain A"/>
    <property type="match status" value="1"/>
</dbReference>
<sequence length="358" mass="40795">QKSSMVASISHSTDSVDEVSKLREQVRQLTAKVTTLTRDYDGLKERVNADKLCFSEHFFSFNIVTATFPDTPYLSESVELNGVNLTLHSEVVSKSDGTKQIAFWFDLLSNANYNATLITKCNIVGYGSSQHNTGPFTQIVRLKDQFSVASTRHFGGPWDTIRSNMQNVAVKFAVKLVRPFNANSIAFDAGENYVTVAMGEVTLQVNAPYVSEWSAFLRAYFTSQMREGQQGVYPIEDCAIDDFREMLDVIYPTSKPINNWNVHKMLDLADRFIMPMLTNLCEVFLNDDHKHTLSEIEMLILADKYNLFLTRTNVLEKLTTTGVLRSKIIKTEGYDNLSYEMKRFVDTRYVELDVQERK</sequence>
<feature type="coiled-coil region" evidence="1">
    <location>
        <begin position="19"/>
        <end position="46"/>
    </location>
</feature>
<dbReference type="EMBL" id="BTSY01000006">
    <property type="protein sequence ID" value="GMT33155.1"/>
    <property type="molecule type" value="Genomic_DNA"/>
</dbReference>
<evidence type="ECO:0000256" key="1">
    <source>
        <dbReference type="SAM" id="Coils"/>
    </source>
</evidence>
<keyword evidence="4" id="KW-1185">Reference proteome</keyword>